<protein>
    <submittedName>
        <fullName evidence="1">Uncharacterized protein</fullName>
    </submittedName>
</protein>
<keyword evidence="2" id="KW-1185">Reference proteome</keyword>
<proteinExistence type="predicted"/>
<comment type="caution">
    <text evidence="1">The sequence shown here is derived from an EMBL/GenBank/DDBJ whole genome shotgun (WGS) entry which is preliminary data.</text>
</comment>
<evidence type="ECO:0000313" key="1">
    <source>
        <dbReference type="EMBL" id="MBM6911722.1"/>
    </source>
</evidence>
<evidence type="ECO:0000313" key="2">
    <source>
        <dbReference type="Proteomes" id="UP000707138"/>
    </source>
</evidence>
<organism evidence="1 2">
    <name type="scientific">Veillonella magna</name>
    <dbReference type="NCBI Taxonomy" id="464322"/>
    <lineage>
        <taxon>Bacteria</taxon>
        <taxon>Bacillati</taxon>
        <taxon>Bacillota</taxon>
        <taxon>Negativicutes</taxon>
        <taxon>Veillonellales</taxon>
        <taxon>Veillonellaceae</taxon>
        <taxon>Veillonella</taxon>
    </lineage>
</organism>
<name>A0ABS2GD20_9FIRM</name>
<sequence>MKNITSDKTNKVIITTKNSEQLAKKVKLLSAQILKRNQNLYKRLENR</sequence>
<reference evidence="1 2" key="1">
    <citation type="journal article" date="2021" name="Sci. Rep.">
        <title>The distribution of antibiotic resistance genes in chicken gut microbiota commensals.</title>
        <authorList>
            <person name="Juricova H."/>
            <person name="Matiasovicova J."/>
            <person name="Kubasova T."/>
            <person name="Cejkova D."/>
            <person name="Rychlik I."/>
        </authorList>
    </citation>
    <scope>NUCLEOTIDE SEQUENCE [LARGE SCALE GENOMIC DNA]</scope>
    <source>
        <strain evidence="1 2">An537</strain>
    </source>
</reference>
<dbReference type="RefSeq" id="WP_205087074.1">
    <property type="nucleotide sequence ID" value="NZ_JACJLA010000001.1"/>
</dbReference>
<gene>
    <name evidence="1" type="ORF">H6A01_00080</name>
</gene>
<dbReference type="Proteomes" id="UP000707138">
    <property type="component" value="Unassembled WGS sequence"/>
</dbReference>
<dbReference type="EMBL" id="JACJLA010000001">
    <property type="protein sequence ID" value="MBM6911722.1"/>
    <property type="molecule type" value="Genomic_DNA"/>
</dbReference>
<accession>A0ABS2GD20</accession>